<feature type="domain" description="AMP-binding enzyme C-terminal" evidence="2">
    <location>
        <begin position="415"/>
        <end position="493"/>
    </location>
</feature>
<dbReference type="PANTHER" id="PTHR24096">
    <property type="entry name" value="LONG-CHAIN-FATTY-ACID--COA LIGASE"/>
    <property type="match status" value="1"/>
</dbReference>
<comment type="caution">
    <text evidence="3">The sequence shown here is derived from an EMBL/GenBank/DDBJ whole genome shotgun (WGS) entry which is preliminary data.</text>
</comment>
<dbReference type="InterPro" id="IPR020845">
    <property type="entry name" value="AMP-binding_CS"/>
</dbReference>
<gene>
    <name evidence="3" type="ORF">HCU74_01380</name>
</gene>
<evidence type="ECO:0000259" key="2">
    <source>
        <dbReference type="Pfam" id="PF13193"/>
    </source>
</evidence>
<dbReference type="Proteomes" id="UP000765845">
    <property type="component" value="Unassembled WGS sequence"/>
</dbReference>
<dbReference type="InterPro" id="IPR000873">
    <property type="entry name" value="AMP-dep_synth/lig_dom"/>
</dbReference>
<dbReference type="InterPro" id="IPR025110">
    <property type="entry name" value="AMP-bd_C"/>
</dbReference>
<evidence type="ECO:0000259" key="1">
    <source>
        <dbReference type="Pfam" id="PF00501"/>
    </source>
</evidence>
<sequence length="509" mass="55505">MYPGALVPRLADKAAAIMAESGVSISYGELDAYANRLGRMYQWLGLKTGEHVAYLVENRLDCLAIQWGAHYAGLYYTFVSTRLTSGEVAYIVGDCNAKVVVVSAQTAEPVLDALRALKNPPKIYSLDPVAGLPVLEDEISAFEDSPIKGTLEGSDMLYSSGTTGKPKGVKPQMTGLPLGSTSTIAMLLQKGFGVDENTVYLSPAPHYHAAPMKWGQAVTCIGGTVVVMEKFDAEGALAAIERYRVTHSQWVPTMFHRLLGLPKDVRNKYDLSSQKVAVHAAAPCPIETKQLMIDWWGPIVFEYYSCTEAIGMTFTDSAAWLSRPGTVGRPLLGVPHILDEAGNELPAGQDGLVYFADGVPFSYHNDDSKTAEAYNEKGWATVGDIGHLDEDGFLYLTDRKSNMIISGGVNVYPQETENLLITHPKVFDVAVIGTPHPDFGEEVRAVVQLEAGVAGDDALVEELIAFCKERLSSIKCPRKIDFRDTLPREPNGKLLKRLLIQEYREALAS</sequence>
<dbReference type="SUPFAM" id="SSF56801">
    <property type="entry name" value="Acetyl-CoA synthetase-like"/>
    <property type="match status" value="1"/>
</dbReference>
<dbReference type="InterPro" id="IPR042099">
    <property type="entry name" value="ANL_N_sf"/>
</dbReference>
<dbReference type="InterPro" id="IPR045851">
    <property type="entry name" value="AMP-bd_C_sf"/>
</dbReference>
<evidence type="ECO:0000313" key="4">
    <source>
        <dbReference type="Proteomes" id="UP000765845"/>
    </source>
</evidence>
<reference evidence="3 4" key="1">
    <citation type="submission" date="2020-04" db="EMBL/GenBank/DDBJ databases">
        <authorList>
            <person name="Yoon J."/>
        </authorList>
    </citation>
    <scope>NUCLEOTIDE SEQUENCE [LARGE SCALE GENOMIC DNA]</scope>
    <source>
        <strain evidence="3 4">KMU-166</strain>
    </source>
</reference>
<dbReference type="PANTHER" id="PTHR24096:SF323">
    <property type="entry name" value="BLR3536 PROTEIN"/>
    <property type="match status" value="1"/>
</dbReference>
<dbReference type="Gene3D" id="3.30.300.30">
    <property type="match status" value="1"/>
</dbReference>
<dbReference type="Gene3D" id="3.40.50.12780">
    <property type="entry name" value="N-terminal domain of ligase-like"/>
    <property type="match status" value="1"/>
</dbReference>
<protein>
    <submittedName>
        <fullName evidence="3">Acyl-CoA synthetase</fullName>
    </submittedName>
</protein>
<dbReference type="Pfam" id="PF13193">
    <property type="entry name" value="AMP-binding_C"/>
    <property type="match status" value="1"/>
</dbReference>
<name>A0ABX1GA67_9GAMM</name>
<proteinExistence type="predicted"/>
<dbReference type="EMBL" id="JAAWWK010000001">
    <property type="protein sequence ID" value="NKI16060.1"/>
    <property type="molecule type" value="Genomic_DNA"/>
</dbReference>
<dbReference type="Pfam" id="PF00501">
    <property type="entry name" value="AMP-binding"/>
    <property type="match status" value="1"/>
</dbReference>
<organism evidence="3 4">
    <name type="scientific">Spongiibacter thalassae</name>
    <dbReference type="NCBI Taxonomy" id="2721624"/>
    <lineage>
        <taxon>Bacteria</taxon>
        <taxon>Pseudomonadati</taxon>
        <taxon>Pseudomonadota</taxon>
        <taxon>Gammaproteobacteria</taxon>
        <taxon>Cellvibrionales</taxon>
        <taxon>Spongiibacteraceae</taxon>
        <taxon>Spongiibacter</taxon>
    </lineage>
</organism>
<dbReference type="PROSITE" id="PS00455">
    <property type="entry name" value="AMP_BINDING"/>
    <property type="match status" value="1"/>
</dbReference>
<evidence type="ECO:0000313" key="3">
    <source>
        <dbReference type="EMBL" id="NKI16060.1"/>
    </source>
</evidence>
<accession>A0ABX1GA67</accession>
<feature type="domain" description="AMP-dependent synthetase/ligase" evidence="1">
    <location>
        <begin position="12"/>
        <end position="355"/>
    </location>
</feature>
<keyword evidence="4" id="KW-1185">Reference proteome</keyword>